<keyword evidence="3" id="KW-1185">Reference proteome</keyword>
<dbReference type="Proteomes" id="UP000016922">
    <property type="component" value="Unassembled WGS sequence"/>
</dbReference>
<feature type="region of interest" description="Disordered" evidence="1">
    <location>
        <begin position="171"/>
        <end position="193"/>
    </location>
</feature>
<dbReference type="RefSeq" id="XP_008084230.1">
    <property type="nucleotide sequence ID" value="XM_008086039.1"/>
</dbReference>
<organism evidence="2 3">
    <name type="scientific">Glarea lozoyensis (strain ATCC 20868 / MF5171)</name>
    <dbReference type="NCBI Taxonomy" id="1116229"/>
    <lineage>
        <taxon>Eukaryota</taxon>
        <taxon>Fungi</taxon>
        <taxon>Dikarya</taxon>
        <taxon>Ascomycota</taxon>
        <taxon>Pezizomycotina</taxon>
        <taxon>Leotiomycetes</taxon>
        <taxon>Helotiales</taxon>
        <taxon>Helotiaceae</taxon>
        <taxon>Glarea</taxon>
    </lineage>
</organism>
<gene>
    <name evidence="2" type="ORF">GLAREA_09442</name>
</gene>
<dbReference type="KEGG" id="glz:GLAREA_09442"/>
<evidence type="ECO:0000313" key="2">
    <source>
        <dbReference type="EMBL" id="EPE28322.1"/>
    </source>
</evidence>
<dbReference type="GeneID" id="19468490"/>
<name>S3CPE4_GLAL2</name>
<evidence type="ECO:0000313" key="3">
    <source>
        <dbReference type="Proteomes" id="UP000016922"/>
    </source>
</evidence>
<dbReference type="EMBL" id="KE145368">
    <property type="protein sequence ID" value="EPE28322.1"/>
    <property type="molecule type" value="Genomic_DNA"/>
</dbReference>
<evidence type="ECO:0000256" key="1">
    <source>
        <dbReference type="SAM" id="MobiDB-lite"/>
    </source>
</evidence>
<feature type="compositionally biased region" description="Basic and acidic residues" evidence="1">
    <location>
        <begin position="171"/>
        <end position="185"/>
    </location>
</feature>
<accession>S3CPE4</accession>
<proteinExistence type="predicted"/>
<sequence length="193" mass="23534">MINPYCYLDDLYINVFKTFHNAVDNVKLKVYEKTKDEIRGEVLEMKDTLEDLIEGMAKFIRREDDREKYEEVEKKDYDGYRNRLDEHIKCLTDLRREMEECRELRYENYWKLTDEEQTRFRSMPEDIDLIKSRINDLQRVETKLSSVHWDKVTAERRSGSRSWLDKFLGEDSSAKKEEEKKKWFEEPEADDFS</sequence>
<dbReference type="HOGENOM" id="CLU_1408899_0_0_1"/>
<dbReference type="AlphaFoldDB" id="S3CPE4"/>
<protein>
    <submittedName>
        <fullName evidence="2">Uncharacterized protein</fullName>
    </submittedName>
</protein>
<reference evidence="2 3" key="1">
    <citation type="journal article" date="2013" name="BMC Genomics">
        <title>Genomics-driven discovery of the pneumocandin biosynthetic gene cluster in the fungus Glarea lozoyensis.</title>
        <authorList>
            <person name="Chen L."/>
            <person name="Yue Q."/>
            <person name="Zhang X."/>
            <person name="Xiang M."/>
            <person name="Wang C."/>
            <person name="Li S."/>
            <person name="Che Y."/>
            <person name="Ortiz-Lopez F.J."/>
            <person name="Bills G.F."/>
            <person name="Liu X."/>
            <person name="An Z."/>
        </authorList>
    </citation>
    <scope>NUCLEOTIDE SEQUENCE [LARGE SCALE GENOMIC DNA]</scope>
    <source>
        <strain evidence="3">ATCC 20868 / MF5171</strain>
    </source>
</reference>